<dbReference type="GeneID" id="39734269"/>
<dbReference type="KEGG" id="prel:PRELSG_0101900"/>
<accession>A0A1J1H1C8</accession>
<name>A0A1J1H1C8_PLARL</name>
<keyword evidence="1" id="KW-0812">Transmembrane</keyword>
<gene>
    <name evidence="2" type="ORF">PRELSG_0101900</name>
</gene>
<keyword evidence="1" id="KW-1133">Transmembrane helix</keyword>
<keyword evidence="1" id="KW-0472">Membrane</keyword>
<reference evidence="2 3" key="1">
    <citation type="submission" date="2015-04" db="EMBL/GenBank/DDBJ databases">
        <authorList>
            <consortium name="Pathogen Informatics"/>
        </authorList>
    </citation>
    <scope>NUCLEOTIDE SEQUENCE [LARGE SCALE GENOMIC DNA]</scope>
    <source>
        <strain evidence="2 3">SGS1</strain>
    </source>
</reference>
<evidence type="ECO:0000313" key="3">
    <source>
        <dbReference type="Proteomes" id="UP000220158"/>
    </source>
</evidence>
<proteinExistence type="predicted"/>
<evidence type="ECO:0000256" key="1">
    <source>
        <dbReference type="SAM" id="Phobius"/>
    </source>
</evidence>
<evidence type="ECO:0000313" key="2">
    <source>
        <dbReference type="EMBL" id="CRG98374.1"/>
    </source>
</evidence>
<dbReference type="RefSeq" id="XP_028531384.1">
    <property type="nucleotide sequence ID" value="XM_028678134.1"/>
</dbReference>
<dbReference type="Proteomes" id="UP000220158">
    <property type="component" value="Chromosome 1"/>
</dbReference>
<dbReference type="EMBL" id="LN835296">
    <property type="protein sequence ID" value="CRG98374.1"/>
    <property type="molecule type" value="Genomic_DNA"/>
</dbReference>
<feature type="transmembrane region" description="Helical" evidence="1">
    <location>
        <begin position="7"/>
        <end position="26"/>
    </location>
</feature>
<dbReference type="VEuPathDB" id="PlasmoDB:PRELSG_0101900"/>
<dbReference type="AlphaFoldDB" id="A0A1J1H1C8"/>
<sequence length="579" mass="68663">MKRRLVLIYYLNFLHIITIIIALYGINSYSSSSKFKLKFEKYKEIQLIRNLAEVFDFKDDDILNDSGLTIKEVQLLYNIRETEDENTVFEGYFGDSRALFIKLVDLVFLGNLNEKLEQEKKNVSSIYFTMQIMKRKTTDYLENLLGDINNHINYVFKDLELYEHELCSFTDVNVDIYTRADNERISINQRSANEYFKQANFSKIHLRLENSFSFFNKLYEKNNKFLSKINNHLYHHGTYTANYIGKHTKRFPLKYAHASNLNMLDFVDELKNILDEFNTAIFGKNKKGGNVSALRISIRNMDLEINNMHRRLDDIIAIKTNKLFVRLNKILNGDIKCLIAFILSIFEQDKSINKFTLDKLKDKHRIEVFQDQFLFRIYELLLQEKGEIKKSLNEFKTYIKAIFGFDVNSSGIRSLVQKLYDSMDKYEFLQLFQVIVHLLGCKRQLNDYSNFMKLLKNESISSLSIKFENLFRRNKVLYIPENKSENLILKFLDMYENSIFFCGLKDSNSKLIEKSVYLNRCLRKFRTLNSLISFLIKELDKSKKCYSYSENKLINKNAIIFFLYKINNFNESGISHLIW</sequence>
<dbReference type="OrthoDB" id="384111at2759"/>
<organism evidence="2 3">
    <name type="scientific">Plasmodium relictum</name>
    <dbReference type="NCBI Taxonomy" id="85471"/>
    <lineage>
        <taxon>Eukaryota</taxon>
        <taxon>Sar</taxon>
        <taxon>Alveolata</taxon>
        <taxon>Apicomplexa</taxon>
        <taxon>Aconoidasida</taxon>
        <taxon>Haemosporida</taxon>
        <taxon>Plasmodiidae</taxon>
        <taxon>Plasmodium</taxon>
        <taxon>Plasmodium (Haemamoeba)</taxon>
    </lineage>
</organism>
<keyword evidence="3" id="KW-1185">Reference proteome</keyword>
<protein>
    <submittedName>
        <fullName evidence="2">Fam-f protein</fullName>
    </submittedName>
</protein>